<evidence type="ECO:0000256" key="1">
    <source>
        <dbReference type="SAM" id="MobiDB-lite"/>
    </source>
</evidence>
<feature type="region of interest" description="Disordered" evidence="1">
    <location>
        <begin position="71"/>
        <end position="94"/>
    </location>
</feature>
<evidence type="ECO:0000313" key="2">
    <source>
        <dbReference type="EMBL" id="KAG9460452.1"/>
    </source>
</evidence>
<sequence>MGYWGFGENGCRPCDCARDCDANTGECLNSSNNERYLNIPIGGQIPDIIDTPANESEDDWNWTSEQGFSALRHPGNHHSEEQHKGLSCMAPIHQ</sequence>
<proteinExistence type="predicted"/>
<name>A0A8J6E5C0_ELECQ</name>
<dbReference type="Proteomes" id="UP000770717">
    <property type="component" value="Unassembled WGS sequence"/>
</dbReference>
<evidence type="ECO:0000313" key="3">
    <source>
        <dbReference type="Proteomes" id="UP000770717"/>
    </source>
</evidence>
<dbReference type="AlphaFoldDB" id="A0A8J6E5C0"/>
<reference evidence="2" key="1">
    <citation type="thesis" date="2020" institute="ProQuest LLC" country="789 East Eisenhower Parkway, Ann Arbor, MI, USA">
        <title>Comparative Genomics and Chromosome Evolution.</title>
        <authorList>
            <person name="Mudd A.B."/>
        </authorList>
    </citation>
    <scope>NUCLEOTIDE SEQUENCE</scope>
    <source>
        <strain evidence="2">HN-11 Male</strain>
        <tissue evidence="2">Kidney and liver</tissue>
    </source>
</reference>
<keyword evidence="3" id="KW-1185">Reference proteome</keyword>
<gene>
    <name evidence="2" type="ORF">GDO78_021736</name>
</gene>
<organism evidence="2 3">
    <name type="scientific">Eleutherodactylus coqui</name>
    <name type="common">Puerto Rican coqui</name>
    <dbReference type="NCBI Taxonomy" id="57060"/>
    <lineage>
        <taxon>Eukaryota</taxon>
        <taxon>Metazoa</taxon>
        <taxon>Chordata</taxon>
        <taxon>Craniata</taxon>
        <taxon>Vertebrata</taxon>
        <taxon>Euteleostomi</taxon>
        <taxon>Amphibia</taxon>
        <taxon>Batrachia</taxon>
        <taxon>Anura</taxon>
        <taxon>Neobatrachia</taxon>
        <taxon>Hyloidea</taxon>
        <taxon>Eleutherodactylidae</taxon>
        <taxon>Eleutherodactylinae</taxon>
        <taxon>Eleutherodactylus</taxon>
        <taxon>Eleutherodactylus</taxon>
    </lineage>
</organism>
<dbReference type="EMBL" id="WNTK01068359">
    <property type="protein sequence ID" value="KAG9460452.1"/>
    <property type="molecule type" value="Genomic_DNA"/>
</dbReference>
<comment type="caution">
    <text evidence="2">The sequence shown here is derived from an EMBL/GenBank/DDBJ whole genome shotgun (WGS) entry which is preliminary data.</text>
</comment>
<accession>A0A8J6E5C0</accession>
<protein>
    <submittedName>
        <fullName evidence="2">Uncharacterized protein</fullName>
    </submittedName>
</protein>